<reference evidence="2 3" key="1">
    <citation type="journal article" date="2010" name="BMC Genomics">
        <title>Genome analysis and comparative genomics of a Giardia intestinalis assemblage E isolate.</title>
        <authorList>
            <person name="Jerlstrom-Hultqvist J."/>
            <person name="Franzen O."/>
            <person name="Ankarklev J."/>
            <person name="Xu F."/>
            <person name="Nohynkova E."/>
            <person name="Andersson J.O."/>
            <person name="Svard S.G."/>
            <person name="Andersson B."/>
        </authorList>
    </citation>
    <scope>NUCLEOTIDE SEQUENCE [LARGE SCALE GENOMIC DNA]</scope>
    <source>
        <strain evidence="2 3">P15</strain>
    </source>
</reference>
<proteinExistence type="predicted"/>
<feature type="compositionally biased region" description="Low complexity" evidence="1">
    <location>
        <begin position="386"/>
        <end position="401"/>
    </location>
</feature>
<name>E1F7U6_GIAIA</name>
<dbReference type="PANTHER" id="PTHR23275:SF100">
    <property type="entry name" value="EGF-LIKE DOMAIN-CONTAINING PROTEIN"/>
    <property type="match status" value="1"/>
</dbReference>
<gene>
    <name evidence="2" type="ORF">GLP15_2616</name>
</gene>
<dbReference type="Proteomes" id="UP000008974">
    <property type="component" value="Unassembled WGS sequence"/>
</dbReference>
<dbReference type="PANTHER" id="PTHR23275">
    <property type="entry name" value="CABRIOLET.-RELATED"/>
    <property type="match status" value="1"/>
</dbReference>
<protein>
    <recommendedName>
        <fullName evidence="4">Variant-specific surface protein</fullName>
    </recommendedName>
</protein>
<dbReference type="VEuPathDB" id="GiardiaDB:GLP15_2616"/>
<dbReference type="SUPFAM" id="SSF57184">
    <property type="entry name" value="Growth factor receptor domain"/>
    <property type="match status" value="1"/>
</dbReference>
<organism evidence="2 3">
    <name type="scientific">Giardia intestinalis (strain P15)</name>
    <name type="common">Giardia lamblia</name>
    <dbReference type="NCBI Taxonomy" id="658858"/>
    <lineage>
        <taxon>Eukaryota</taxon>
        <taxon>Metamonada</taxon>
        <taxon>Diplomonadida</taxon>
        <taxon>Hexamitidae</taxon>
        <taxon>Giardiinae</taxon>
        <taxon>Giardia</taxon>
    </lineage>
</organism>
<sequence length="416" mass="42821">MAWSGQRPLIFPKDTAKKDHYLCGDAAPGARRGASGWTGGPVAKAAAEHSGRCTEVVEKSSPVKILSCRCVCKPTFYNSSGTCTKCADSCAACKDGTSTGCQRCSPGKILSFPIASSESADCVSQCVAGSECAGCGLTIDGSRYCTRCKDSSMYPFNGVCILDAKKDAYCTAKANGVCTACSEAAFLMSGGATQQHTIQATPSAMQRRVASARHPGRGTGYQPMESCSPRPGVRLPAHGCAERGLAGHDGLPIARCPRNRDVLAAITRGGAGSAWCLLAHSTARRASSTVAPAHVQEAPGSALGADPASTGVAALVPAERAAARPCPARLRQPVARVAQLAPHTALRRGGVAILPGARRRPDGYPRFGAHPAAGSSRVTGASCWFAQGRPSSSSAQASPRGRPTDGLPRRCLAPRA</sequence>
<dbReference type="EMBL" id="ACVC01000227">
    <property type="protein sequence ID" value="EFO61437.1"/>
    <property type="molecule type" value="Genomic_DNA"/>
</dbReference>
<dbReference type="Pfam" id="PF03302">
    <property type="entry name" value="VSP"/>
    <property type="match status" value="1"/>
</dbReference>
<evidence type="ECO:0008006" key="4">
    <source>
        <dbReference type="Google" id="ProtNLM"/>
    </source>
</evidence>
<feature type="region of interest" description="Disordered" evidence="1">
    <location>
        <begin position="385"/>
        <end position="416"/>
    </location>
</feature>
<comment type="caution">
    <text evidence="2">The sequence shown here is derived from an EMBL/GenBank/DDBJ whole genome shotgun (WGS) entry which is preliminary data.</text>
</comment>
<evidence type="ECO:0000313" key="2">
    <source>
        <dbReference type="EMBL" id="EFO61437.1"/>
    </source>
</evidence>
<dbReference type="InterPro" id="IPR052798">
    <property type="entry name" value="Giardia_VSA"/>
</dbReference>
<accession>E1F7U6</accession>
<dbReference type="InterPro" id="IPR005127">
    <property type="entry name" value="Giardia_VSP"/>
</dbReference>
<dbReference type="AlphaFoldDB" id="E1F7U6"/>
<dbReference type="OrthoDB" id="300641at2759"/>
<evidence type="ECO:0000313" key="3">
    <source>
        <dbReference type="Proteomes" id="UP000008974"/>
    </source>
</evidence>
<dbReference type="InterPro" id="IPR009030">
    <property type="entry name" value="Growth_fac_rcpt_cys_sf"/>
</dbReference>
<evidence type="ECO:0000256" key="1">
    <source>
        <dbReference type="SAM" id="MobiDB-lite"/>
    </source>
</evidence>